<dbReference type="VEuPathDB" id="MicrosporidiaDB:NBO_62g0017"/>
<gene>
    <name evidence="3" type="ORF">NBO_62g0017</name>
    <name evidence="4" type="ORF">NBO_7g0057</name>
</gene>
<keyword evidence="5" id="KW-1185">Reference proteome</keyword>
<evidence type="ECO:0000256" key="2">
    <source>
        <dbReference type="SAM" id="SignalP"/>
    </source>
</evidence>
<feature type="compositionally biased region" description="Basic residues" evidence="1">
    <location>
        <begin position="52"/>
        <end position="65"/>
    </location>
</feature>
<feature type="compositionally biased region" description="Low complexity" evidence="1">
    <location>
        <begin position="23"/>
        <end position="33"/>
    </location>
</feature>
<feature type="signal peptide" evidence="2">
    <location>
        <begin position="1"/>
        <end position="22"/>
    </location>
</feature>
<reference evidence="3 5" key="1">
    <citation type="journal article" date="2013" name="BMC Genomics">
        <title>Comparative genomics of parasitic silkworm microsporidia reveal an association between genome expansion and host adaptation.</title>
        <authorList>
            <person name="Pan G."/>
            <person name="Xu J."/>
            <person name="Li T."/>
            <person name="Xia Q."/>
            <person name="Liu S.L."/>
            <person name="Zhang G."/>
            <person name="Li S."/>
            <person name="Li C."/>
            <person name="Liu H."/>
            <person name="Yang L."/>
            <person name="Liu T."/>
            <person name="Zhang X."/>
            <person name="Wu Z."/>
            <person name="Fan W."/>
            <person name="Dang X."/>
            <person name="Xiang H."/>
            <person name="Tao M."/>
            <person name="Li Y."/>
            <person name="Hu J."/>
            <person name="Li Z."/>
            <person name="Lin L."/>
            <person name="Luo J."/>
            <person name="Geng L."/>
            <person name="Wang L."/>
            <person name="Long M."/>
            <person name="Wan Y."/>
            <person name="He N."/>
            <person name="Zhang Z."/>
            <person name="Lu C."/>
            <person name="Keeling P.J."/>
            <person name="Wang J."/>
            <person name="Xiang Z."/>
            <person name="Zhou Z."/>
        </authorList>
    </citation>
    <scope>NUCLEOTIDE SEQUENCE [LARGE SCALE GENOMIC DNA]</scope>
    <source>
        <strain evidence="3">CQ1</strain>
        <strain evidence="5">CQ1 / CVCC 102059</strain>
    </source>
</reference>
<feature type="chain" id="PRO_5007719431" evidence="2">
    <location>
        <begin position="23"/>
        <end position="88"/>
    </location>
</feature>
<dbReference type="VEuPathDB" id="MicrosporidiaDB:NBO_7g0057"/>
<proteinExistence type="predicted"/>
<evidence type="ECO:0000313" key="5">
    <source>
        <dbReference type="Proteomes" id="UP000016927"/>
    </source>
</evidence>
<feature type="region of interest" description="Disordered" evidence="1">
    <location>
        <begin position="23"/>
        <end position="88"/>
    </location>
</feature>
<evidence type="ECO:0000313" key="4">
    <source>
        <dbReference type="EMBL" id="EOB15236.1"/>
    </source>
</evidence>
<feature type="compositionally biased region" description="Basic and acidic residues" evidence="1">
    <location>
        <begin position="34"/>
        <end position="51"/>
    </location>
</feature>
<evidence type="ECO:0000256" key="1">
    <source>
        <dbReference type="SAM" id="MobiDB-lite"/>
    </source>
</evidence>
<dbReference type="AlphaFoldDB" id="R0KU20"/>
<sequence length="88" mass="9416">MKLFNSLFLFVHVITILGAAMSTENEGSGSLENSSEKENQGGSKETSESQGRRKLASTRGFKKQGKSGDSNFKGGSSKGEESSNQPRN</sequence>
<keyword evidence="2" id="KW-0732">Signal</keyword>
<protein>
    <submittedName>
        <fullName evidence="3">Uncharacterized protein</fullName>
    </submittedName>
</protein>
<dbReference type="HOGENOM" id="CLU_2469667_0_0_1"/>
<dbReference type="Proteomes" id="UP000016927">
    <property type="component" value="Unassembled WGS sequence"/>
</dbReference>
<dbReference type="EMBL" id="KB908915">
    <property type="protein sequence ID" value="EOB15236.1"/>
    <property type="molecule type" value="Genomic_DNA"/>
</dbReference>
<accession>R0KU20</accession>
<evidence type="ECO:0000313" key="3">
    <source>
        <dbReference type="EMBL" id="EOB13727.1"/>
    </source>
</evidence>
<name>R0KU20_NOSB1</name>
<dbReference type="EMBL" id="KB908970">
    <property type="protein sequence ID" value="EOB13727.1"/>
    <property type="molecule type" value="Genomic_DNA"/>
</dbReference>
<organism evidence="3 5">
    <name type="scientific">Nosema bombycis (strain CQ1 / CVCC 102059)</name>
    <name type="common">Microsporidian parasite</name>
    <name type="synonym">Pebrine of silkworm</name>
    <dbReference type="NCBI Taxonomy" id="578461"/>
    <lineage>
        <taxon>Eukaryota</taxon>
        <taxon>Fungi</taxon>
        <taxon>Fungi incertae sedis</taxon>
        <taxon>Microsporidia</taxon>
        <taxon>Nosematidae</taxon>
        <taxon>Nosema</taxon>
    </lineage>
</organism>